<keyword evidence="3" id="KW-1185">Reference proteome</keyword>
<sequence>MNISDSFEYGERIAPSVDIRQVANLLLELSTELEKARRILVQMNPRLANFNFVDLAGMGTLFSPEDEEMLQAGPETAVGKSFEDFFRAITASCSMVRTVKGVWRRIRLENGYFVHPGRMQLTQAERDAFEQAENLTFSLNYELQQLWLAANASFVHGLWQSNARLSETEGVKDTLLNLIASLTAVLPSMEG</sequence>
<evidence type="ECO:0000313" key="3">
    <source>
        <dbReference type="Proteomes" id="UP000030765"/>
    </source>
</evidence>
<evidence type="ECO:0000313" key="1">
    <source>
        <dbReference type="EMBL" id="KFB40139.1"/>
    </source>
</evidence>
<reference evidence="1 3" key="1">
    <citation type="journal article" date="2014" name="BMC Genomics">
        <title>Genome sequence of Anopheles sinensis provides insight into genetics basis of mosquito competence for malaria parasites.</title>
        <authorList>
            <person name="Zhou D."/>
            <person name="Zhang D."/>
            <person name="Ding G."/>
            <person name="Shi L."/>
            <person name="Hou Q."/>
            <person name="Ye Y."/>
            <person name="Xu Y."/>
            <person name="Zhou H."/>
            <person name="Xiong C."/>
            <person name="Li S."/>
            <person name="Yu J."/>
            <person name="Hong S."/>
            <person name="Yu X."/>
            <person name="Zou P."/>
            <person name="Chen C."/>
            <person name="Chang X."/>
            <person name="Wang W."/>
            <person name="Lv Y."/>
            <person name="Sun Y."/>
            <person name="Ma L."/>
            <person name="Shen B."/>
            <person name="Zhu C."/>
        </authorList>
    </citation>
    <scope>NUCLEOTIDE SEQUENCE [LARGE SCALE GENOMIC DNA]</scope>
</reference>
<name>A0A084VQ95_ANOSI</name>
<protein>
    <submittedName>
        <fullName evidence="1">AGAP000636-PA-like protein</fullName>
    </submittedName>
</protein>
<dbReference type="VEuPathDB" id="VectorBase:ASIS001628"/>
<proteinExistence type="predicted"/>
<gene>
    <name evidence="1" type="ORF">ZHAS_00007675</name>
</gene>
<accession>A0A084VQ95</accession>
<evidence type="ECO:0000313" key="2">
    <source>
        <dbReference type="EnsemblMetazoa" id="ASIC007675-PA"/>
    </source>
</evidence>
<dbReference type="EnsemblMetazoa" id="ASIC007675-RA">
    <property type="protein sequence ID" value="ASIC007675-PA"/>
    <property type="gene ID" value="ASIC007675"/>
</dbReference>
<dbReference type="EMBL" id="ATLV01015153">
    <property type="status" value="NOT_ANNOTATED_CDS"/>
    <property type="molecule type" value="Genomic_DNA"/>
</dbReference>
<dbReference type="OrthoDB" id="7742274at2759"/>
<dbReference type="VEuPathDB" id="VectorBase:ASIC007675"/>
<organism evidence="1">
    <name type="scientific">Anopheles sinensis</name>
    <name type="common">Mosquito</name>
    <dbReference type="NCBI Taxonomy" id="74873"/>
    <lineage>
        <taxon>Eukaryota</taxon>
        <taxon>Metazoa</taxon>
        <taxon>Ecdysozoa</taxon>
        <taxon>Arthropoda</taxon>
        <taxon>Hexapoda</taxon>
        <taxon>Insecta</taxon>
        <taxon>Pterygota</taxon>
        <taxon>Neoptera</taxon>
        <taxon>Endopterygota</taxon>
        <taxon>Diptera</taxon>
        <taxon>Nematocera</taxon>
        <taxon>Culicoidea</taxon>
        <taxon>Culicidae</taxon>
        <taxon>Anophelinae</taxon>
        <taxon>Anopheles</taxon>
    </lineage>
</organism>
<dbReference type="EMBL" id="KE525003">
    <property type="protein sequence ID" value="KFB40139.1"/>
    <property type="molecule type" value="Genomic_DNA"/>
</dbReference>
<reference evidence="2" key="2">
    <citation type="submission" date="2020-05" db="UniProtKB">
        <authorList>
            <consortium name="EnsemblMetazoa"/>
        </authorList>
    </citation>
    <scope>IDENTIFICATION</scope>
</reference>
<dbReference type="Proteomes" id="UP000030765">
    <property type="component" value="Unassembled WGS sequence"/>
</dbReference>
<dbReference type="AlphaFoldDB" id="A0A084VQ95"/>